<sequence>MKDLFVLIILVGIFLFSCENCLRLKNDDYNSSSKFSNYESKHYYSSTNDSKDYDFDDFDTNNYDGVDAVADFKKAKLSLINDADTFEVNIDGSSTEVKLIGVGTPKLHNSNNVPDYLFKETVKCIVEKLNGSREIYIEKDLPDDKGYQLTYRYIWTTLPKHPYNPTYEEFQNQCLNAYLVRQGYAKVSKSIPYVKYSDWLVQLETSARIANKGIWNETERVKWENENNQQQAVSESQEVNTDQVKWVQTTEEITNRGKTYIADTTQGPIKGNIKSKIYHVQGQNSYDKISVNNVIWFNTIGEAEAAGYRPAER</sequence>
<evidence type="ECO:0000313" key="2">
    <source>
        <dbReference type="EMBL" id="PVY94627.1"/>
    </source>
</evidence>
<keyword evidence="2" id="KW-0540">Nuclease</keyword>
<evidence type="ECO:0000259" key="1">
    <source>
        <dbReference type="PROSITE" id="PS50830"/>
    </source>
</evidence>
<dbReference type="AlphaFoldDB" id="A0A2U1E3W2"/>
<gene>
    <name evidence="2" type="ORF">C7381_104133</name>
</gene>
<dbReference type="SUPFAM" id="SSF57884">
    <property type="entry name" value="Ada DNA repair protein, N-terminal domain (N-Ada 10)"/>
    <property type="match status" value="1"/>
</dbReference>
<dbReference type="GO" id="GO:0004519">
    <property type="term" value="F:endonuclease activity"/>
    <property type="evidence" value="ECO:0007669"/>
    <property type="project" value="UniProtKB-KW"/>
</dbReference>
<dbReference type="Proteomes" id="UP000245793">
    <property type="component" value="Unassembled WGS sequence"/>
</dbReference>
<proteinExistence type="predicted"/>
<protein>
    <submittedName>
        <fullName evidence="2">Endonuclease YncB(Thermonuclease family)</fullName>
    </submittedName>
</protein>
<dbReference type="Gene3D" id="3.40.10.10">
    <property type="entry name" value="DNA Methylphosphotriester Repair Domain"/>
    <property type="match status" value="1"/>
</dbReference>
<evidence type="ECO:0000313" key="3">
    <source>
        <dbReference type="Proteomes" id="UP000245793"/>
    </source>
</evidence>
<organism evidence="2 3">
    <name type="scientific">Ezakiella coagulans</name>
    <dbReference type="NCBI Taxonomy" id="46507"/>
    <lineage>
        <taxon>Bacteria</taxon>
        <taxon>Bacillati</taxon>
        <taxon>Bacillota</taxon>
        <taxon>Tissierellia</taxon>
        <taxon>Ezakiella</taxon>
    </lineage>
</organism>
<keyword evidence="2" id="KW-0378">Hydrolase</keyword>
<dbReference type="Pfam" id="PF00565">
    <property type="entry name" value="SNase"/>
    <property type="match status" value="1"/>
</dbReference>
<dbReference type="SUPFAM" id="SSF50199">
    <property type="entry name" value="Staphylococcal nuclease"/>
    <property type="match status" value="1"/>
</dbReference>
<accession>A0A2U1E3W2</accession>
<comment type="caution">
    <text evidence="2">The sequence shown here is derived from an EMBL/GenBank/DDBJ whole genome shotgun (WGS) entry which is preliminary data.</text>
</comment>
<dbReference type="InterPro" id="IPR016071">
    <property type="entry name" value="Staphylococal_nuclease_OB-fold"/>
</dbReference>
<feature type="domain" description="TNase-like" evidence="1">
    <location>
        <begin position="71"/>
        <end position="217"/>
    </location>
</feature>
<dbReference type="PROSITE" id="PS51257">
    <property type="entry name" value="PROKAR_LIPOPROTEIN"/>
    <property type="match status" value="1"/>
</dbReference>
<dbReference type="InterPro" id="IPR035437">
    <property type="entry name" value="SNase_OB-fold_sf"/>
</dbReference>
<dbReference type="EMBL" id="QEKV01000004">
    <property type="protein sequence ID" value="PVY94627.1"/>
    <property type="molecule type" value="Genomic_DNA"/>
</dbReference>
<dbReference type="Gene3D" id="2.40.50.90">
    <property type="match status" value="1"/>
</dbReference>
<dbReference type="InterPro" id="IPR035451">
    <property type="entry name" value="Ada-like_dom_sf"/>
</dbReference>
<keyword evidence="3" id="KW-1185">Reference proteome</keyword>
<reference evidence="2 3" key="1">
    <citation type="submission" date="2018-04" db="EMBL/GenBank/DDBJ databases">
        <title>Genomic Encyclopedia of Type Strains, Phase IV (KMG-IV): sequencing the most valuable type-strain genomes for metagenomic binning, comparative biology and taxonomic classification.</title>
        <authorList>
            <person name="Goeker M."/>
        </authorList>
    </citation>
    <scope>NUCLEOTIDE SEQUENCE [LARGE SCALE GENOMIC DNA]</scope>
    <source>
        <strain evidence="2 3">DSM 20705</strain>
    </source>
</reference>
<dbReference type="PROSITE" id="PS50830">
    <property type="entry name" value="TNASE_3"/>
    <property type="match status" value="1"/>
</dbReference>
<dbReference type="RefSeq" id="WP_116480041.1">
    <property type="nucleotide sequence ID" value="NZ_QEKV01000004.1"/>
</dbReference>
<name>A0A2U1E3W2_9FIRM</name>
<keyword evidence="2" id="KW-0255">Endonuclease</keyword>